<keyword evidence="4" id="KW-1185">Reference proteome</keyword>
<dbReference type="Gene3D" id="2.40.30.10">
    <property type="entry name" value="Translation factors"/>
    <property type="match status" value="1"/>
</dbReference>
<dbReference type="AlphaFoldDB" id="A0A2S1QZX1"/>
<evidence type="ECO:0008006" key="5">
    <source>
        <dbReference type="Google" id="ProtNLM"/>
    </source>
</evidence>
<reference evidence="3 4" key="1">
    <citation type="submission" date="2018-04" db="EMBL/GenBank/DDBJ databases">
        <title>Genome sequencing of Flavobacterium sp. HYN0059.</title>
        <authorList>
            <person name="Yi H."/>
            <person name="Baek C."/>
        </authorList>
    </citation>
    <scope>NUCLEOTIDE SEQUENCE [LARGE SCALE GENOMIC DNA]</scope>
    <source>
        <strain evidence="3 4">HYN0059</strain>
    </source>
</reference>
<evidence type="ECO:0000256" key="1">
    <source>
        <dbReference type="ARBA" id="ARBA00022741"/>
    </source>
</evidence>
<protein>
    <recommendedName>
        <fullName evidence="5">Translation elongation factor EFTu/EF1A C-terminal domain-containing protein</fullName>
    </recommendedName>
</protein>
<dbReference type="RefSeq" id="WP_108778617.1">
    <property type="nucleotide sequence ID" value="NZ_CP029186.1"/>
</dbReference>
<organism evidence="3 4">
    <name type="scientific">Flavobacterium album</name>
    <dbReference type="NCBI Taxonomy" id="2175091"/>
    <lineage>
        <taxon>Bacteria</taxon>
        <taxon>Pseudomonadati</taxon>
        <taxon>Bacteroidota</taxon>
        <taxon>Flavobacteriia</taxon>
        <taxon>Flavobacteriales</taxon>
        <taxon>Flavobacteriaceae</taxon>
        <taxon>Flavobacterium</taxon>
    </lineage>
</organism>
<name>A0A2S1QZX1_9FLAO</name>
<dbReference type="EMBL" id="CP029186">
    <property type="protein sequence ID" value="AWH85915.1"/>
    <property type="molecule type" value="Genomic_DNA"/>
</dbReference>
<dbReference type="SUPFAM" id="SSF50465">
    <property type="entry name" value="EF-Tu/eEF-1alpha/eIF2-gamma C-terminal domain"/>
    <property type="match status" value="1"/>
</dbReference>
<dbReference type="Proteomes" id="UP000244929">
    <property type="component" value="Chromosome"/>
</dbReference>
<accession>A0A2S1QZX1</accession>
<dbReference type="InterPro" id="IPR009001">
    <property type="entry name" value="Transl_elong_EF1A/Init_IF2_C"/>
</dbReference>
<dbReference type="OrthoDB" id="292264at2"/>
<evidence type="ECO:0000256" key="2">
    <source>
        <dbReference type="ARBA" id="ARBA00023134"/>
    </source>
</evidence>
<sequence>MSNELYLDIQSYSMQNISADFIATLSYKTTQEGGRSTPASSGYRPDIKFSFDEMYTCGMQTFINREKVYPGDTVDAYIKIIAVPYFAGRLEEGIEFIFVEGPNVIGTGVIKEIINEVLKRQ</sequence>
<evidence type="ECO:0000313" key="4">
    <source>
        <dbReference type="Proteomes" id="UP000244929"/>
    </source>
</evidence>
<evidence type="ECO:0000313" key="3">
    <source>
        <dbReference type="EMBL" id="AWH85915.1"/>
    </source>
</evidence>
<keyword evidence="2" id="KW-0342">GTP-binding</keyword>
<keyword evidence="1" id="KW-0547">Nucleotide-binding</keyword>
<gene>
    <name evidence="3" type="ORF">HYN59_12725</name>
</gene>
<proteinExistence type="predicted"/>
<dbReference type="GO" id="GO:0005525">
    <property type="term" value="F:GTP binding"/>
    <property type="evidence" value="ECO:0007669"/>
    <property type="project" value="UniProtKB-KW"/>
</dbReference>
<dbReference type="KEGG" id="falb:HYN59_12725"/>